<dbReference type="Pfam" id="PF25601">
    <property type="entry name" value="AAA_lid_14"/>
    <property type="match status" value="1"/>
</dbReference>
<dbReference type="Gene3D" id="1.10.8.60">
    <property type="match status" value="1"/>
</dbReference>
<evidence type="ECO:0000256" key="4">
    <source>
        <dbReference type="ARBA" id="ARBA00023163"/>
    </source>
</evidence>
<keyword evidence="1" id="KW-0547">Nucleotide-binding</keyword>
<dbReference type="Pfam" id="PF00158">
    <property type="entry name" value="Sigma54_activat"/>
    <property type="match status" value="1"/>
</dbReference>
<feature type="domain" description="Response regulatory" evidence="7">
    <location>
        <begin position="4"/>
        <end position="118"/>
    </location>
</feature>
<evidence type="ECO:0000313" key="9">
    <source>
        <dbReference type="Proteomes" id="UP001156102"/>
    </source>
</evidence>
<dbReference type="CDD" id="cd00009">
    <property type="entry name" value="AAA"/>
    <property type="match status" value="1"/>
</dbReference>
<keyword evidence="5" id="KW-0597">Phosphoprotein</keyword>
<reference evidence="8" key="1">
    <citation type="submission" date="2022-07" db="EMBL/GenBank/DDBJ databases">
        <authorList>
            <person name="Li W.-J."/>
            <person name="Deng Q.-Q."/>
        </authorList>
    </citation>
    <scope>NUCLEOTIDE SEQUENCE</scope>
    <source>
        <strain evidence="8">SYSU M60031</strain>
    </source>
</reference>
<dbReference type="PRINTS" id="PR01590">
    <property type="entry name" value="HTHFIS"/>
</dbReference>
<dbReference type="RefSeq" id="WP_254760840.1">
    <property type="nucleotide sequence ID" value="NZ_JANCLT010000016.1"/>
</dbReference>
<evidence type="ECO:0000256" key="3">
    <source>
        <dbReference type="ARBA" id="ARBA00023015"/>
    </source>
</evidence>
<accession>A0AA41XDJ1</accession>
<dbReference type="SMART" id="SM00448">
    <property type="entry name" value="REC"/>
    <property type="match status" value="1"/>
</dbReference>
<dbReference type="SUPFAM" id="SSF46689">
    <property type="entry name" value="Homeodomain-like"/>
    <property type="match status" value="1"/>
</dbReference>
<dbReference type="InterPro" id="IPR058031">
    <property type="entry name" value="AAA_lid_NorR"/>
</dbReference>
<name>A0AA41XDJ1_9BACI</name>
<dbReference type="PROSITE" id="PS00676">
    <property type="entry name" value="SIGMA54_INTERACT_2"/>
    <property type="match status" value="1"/>
</dbReference>
<dbReference type="SUPFAM" id="SSF52540">
    <property type="entry name" value="P-loop containing nucleoside triphosphate hydrolases"/>
    <property type="match status" value="1"/>
</dbReference>
<keyword evidence="4" id="KW-0804">Transcription</keyword>
<organism evidence="8 9">
    <name type="scientific">Ectobacillus ponti</name>
    <dbReference type="NCBI Taxonomy" id="2961894"/>
    <lineage>
        <taxon>Bacteria</taxon>
        <taxon>Bacillati</taxon>
        <taxon>Bacillota</taxon>
        <taxon>Bacilli</taxon>
        <taxon>Bacillales</taxon>
        <taxon>Bacillaceae</taxon>
        <taxon>Ectobacillus</taxon>
    </lineage>
</organism>
<dbReference type="InterPro" id="IPR025943">
    <property type="entry name" value="Sigma_54_int_dom_ATP-bd_2"/>
</dbReference>
<dbReference type="SUPFAM" id="SSF52172">
    <property type="entry name" value="CheY-like"/>
    <property type="match status" value="1"/>
</dbReference>
<dbReference type="Gene3D" id="3.40.50.2300">
    <property type="match status" value="1"/>
</dbReference>
<protein>
    <submittedName>
        <fullName evidence="8">Sigma-54 dependent transcriptional regulator</fullName>
    </submittedName>
</protein>
<dbReference type="InterPro" id="IPR001789">
    <property type="entry name" value="Sig_transdc_resp-reg_receiver"/>
</dbReference>
<gene>
    <name evidence="8" type="ORF">NK662_20545</name>
</gene>
<dbReference type="Proteomes" id="UP001156102">
    <property type="component" value="Unassembled WGS sequence"/>
</dbReference>
<dbReference type="GO" id="GO:0005524">
    <property type="term" value="F:ATP binding"/>
    <property type="evidence" value="ECO:0007669"/>
    <property type="project" value="UniProtKB-KW"/>
</dbReference>
<dbReference type="PROSITE" id="PS50045">
    <property type="entry name" value="SIGMA54_INTERACT_4"/>
    <property type="match status" value="1"/>
</dbReference>
<dbReference type="Gene3D" id="1.10.10.60">
    <property type="entry name" value="Homeodomain-like"/>
    <property type="match status" value="1"/>
</dbReference>
<dbReference type="PROSITE" id="PS00675">
    <property type="entry name" value="SIGMA54_INTERACT_1"/>
    <property type="match status" value="1"/>
</dbReference>
<comment type="caution">
    <text evidence="8">The sequence shown here is derived from an EMBL/GenBank/DDBJ whole genome shotgun (WGS) entry which is preliminary data.</text>
</comment>
<feature type="domain" description="Sigma-54 factor interaction" evidence="6">
    <location>
        <begin position="136"/>
        <end position="364"/>
    </location>
</feature>
<dbReference type="PROSITE" id="PS50110">
    <property type="entry name" value="RESPONSE_REGULATORY"/>
    <property type="match status" value="1"/>
</dbReference>
<evidence type="ECO:0000259" key="6">
    <source>
        <dbReference type="PROSITE" id="PS50045"/>
    </source>
</evidence>
<dbReference type="InterPro" id="IPR011006">
    <property type="entry name" value="CheY-like_superfamily"/>
</dbReference>
<dbReference type="GO" id="GO:0006355">
    <property type="term" value="P:regulation of DNA-templated transcription"/>
    <property type="evidence" value="ECO:0007669"/>
    <property type="project" value="InterPro"/>
</dbReference>
<evidence type="ECO:0000256" key="2">
    <source>
        <dbReference type="ARBA" id="ARBA00022840"/>
    </source>
</evidence>
<keyword evidence="9" id="KW-1185">Reference proteome</keyword>
<dbReference type="InterPro" id="IPR003593">
    <property type="entry name" value="AAA+_ATPase"/>
</dbReference>
<keyword evidence="3" id="KW-0805">Transcription regulation</keyword>
<dbReference type="InterPro" id="IPR002078">
    <property type="entry name" value="Sigma_54_int"/>
</dbReference>
<evidence type="ECO:0000313" key="8">
    <source>
        <dbReference type="EMBL" id="MCP8970913.1"/>
    </source>
</evidence>
<evidence type="ECO:0000259" key="7">
    <source>
        <dbReference type="PROSITE" id="PS50110"/>
    </source>
</evidence>
<dbReference type="GO" id="GO:0043565">
    <property type="term" value="F:sequence-specific DNA binding"/>
    <property type="evidence" value="ECO:0007669"/>
    <property type="project" value="InterPro"/>
</dbReference>
<dbReference type="Pfam" id="PF02954">
    <property type="entry name" value="HTH_8"/>
    <property type="match status" value="1"/>
</dbReference>
<sequence length="448" mass="49937">MMYRVLLVDDEAMLCKYIEKKLKKSNLAVEIAHTVQQALAILQRTPIDAAVIDYMLPDGTGMELLKEMQARHMPIKAIMLTAFGNVETAVQAMKLGAFDYMTKPADLDVLRDMVVNACSHGKAARMRDPEAEESGFVFQSPAMKQLQDMMLQIKDTAANVLILGESGSGKTALAKWIHETSNRKKREFVAVNCAAIPEALLESELFGHQKGAFTGATDSRAGKFEKANGGTIFLDEIGEMPVAMQAKLLHVIEEKCFARLGSNQLQTVDVRILAATNKNLAESVRQGLFREDLYYRLNVVEVTIPPLRERREDIPFLVAKQLRTLNEKYGRTIGMQQEALVLLMEQRWKGNVRELLNVLERVHILKREGLISSHDVLAHLPAAGHQPIPSGSSVSLDGKLSYILEDVEKKMIERALLQANGNQTKAAELLGISRHTLIYKMKKFASAE</sequence>
<keyword evidence="2" id="KW-0067">ATP-binding</keyword>
<dbReference type="InterPro" id="IPR002197">
    <property type="entry name" value="HTH_Fis"/>
</dbReference>
<dbReference type="InterPro" id="IPR027417">
    <property type="entry name" value="P-loop_NTPase"/>
</dbReference>
<proteinExistence type="predicted"/>
<feature type="modified residue" description="4-aspartylphosphate" evidence="5">
    <location>
        <position position="53"/>
    </location>
</feature>
<dbReference type="Gene3D" id="3.40.50.300">
    <property type="entry name" value="P-loop containing nucleotide triphosphate hydrolases"/>
    <property type="match status" value="1"/>
</dbReference>
<dbReference type="EMBL" id="JANCLT010000016">
    <property type="protein sequence ID" value="MCP8970913.1"/>
    <property type="molecule type" value="Genomic_DNA"/>
</dbReference>
<dbReference type="InterPro" id="IPR025662">
    <property type="entry name" value="Sigma_54_int_dom_ATP-bd_1"/>
</dbReference>
<dbReference type="PANTHER" id="PTHR32071">
    <property type="entry name" value="TRANSCRIPTIONAL REGULATORY PROTEIN"/>
    <property type="match status" value="1"/>
</dbReference>
<dbReference type="InterPro" id="IPR009057">
    <property type="entry name" value="Homeodomain-like_sf"/>
</dbReference>
<evidence type="ECO:0000256" key="1">
    <source>
        <dbReference type="ARBA" id="ARBA00022741"/>
    </source>
</evidence>
<evidence type="ECO:0000256" key="5">
    <source>
        <dbReference type="PROSITE-ProRule" id="PRU00169"/>
    </source>
</evidence>
<dbReference type="SMART" id="SM00382">
    <property type="entry name" value="AAA"/>
    <property type="match status" value="1"/>
</dbReference>
<dbReference type="Pfam" id="PF00072">
    <property type="entry name" value="Response_reg"/>
    <property type="match status" value="1"/>
</dbReference>
<dbReference type="AlphaFoldDB" id="A0AA41XDJ1"/>
<dbReference type="FunFam" id="3.40.50.300:FF:000006">
    <property type="entry name" value="DNA-binding transcriptional regulator NtrC"/>
    <property type="match status" value="1"/>
</dbReference>
<dbReference type="GO" id="GO:0000160">
    <property type="term" value="P:phosphorelay signal transduction system"/>
    <property type="evidence" value="ECO:0007669"/>
    <property type="project" value="InterPro"/>
</dbReference>